<proteinExistence type="inferred from homology"/>
<dbReference type="PROSITE" id="PS51371">
    <property type="entry name" value="CBS"/>
    <property type="match status" value="1"/>
</dbReference>
<sequence length="791" mass="82860">MRIPNLGLEHSLGCQARHDILEGCIRAFETKSFLCPIFPGHVPSLGRCSRSHQHSPRCQATGKRNASRESGGSPGLPPEPEIKVLLLACAIGVLTGAGVVLFNDVIHAIRHVAWQETPLEATHWGRWARQQPVRTAWHLIVLPPALGGCVVGAFKLATGNFGERWAGDDPGSLGSRARSWLQPLLKATSAAITLGTGASLGPEGPSVDIGRSVAGGLGNTMRSKQRRLMSLLAAGSGAGVAAGFNAPISGVFFAVETVLQSGKQGPRSGDSQGLTVAMVLLACVLSATVSQAGLGATPSIRVPPEYELQSLYELPLVLLCGACCGLVSAAFLSANEISTRAFGKLQQHRWQEAAFPAIGGLVTGISALGYPEVLYQGFGNVNAILQSTGSDYAPFLLLQIVGVKIVCTAICKGSGLTGGIYAPSIFIGAALGSSFGGLAHFLLMPLGISVTDPQAYALVGAAAMLAASCQVPLTAVLLLFELTRDYLIVVPTLGAVGLSYWLVSLPDLKLSSRLPFVGGPDDQLPLIWTGSSLRVRSLPELISRFRRRDDSLEEVDSSANAEPPSSSRSNEAPSVVQETLQPARFSVEVQRALGRAQMSAVLAISGGALDREVDTVPQPTPLGTPHKAVLRQERPTSQAEPVYNGTTDPLIPDERGRAGKLALQGNASAKRPLTAAPSTANAHPEPSSSETALSQEESPQRGTPQAAASRALGDPSTSDTLGKYFRLQETPTTVSVDTSLEEALQVLADADPPVAMLTDASGSIIGALTKEMILERMSQNGLGPTKERESR</sequence>
<comment type="caution">
    <text evidence="15">The sequence shown here is derived from an EMBL/GenBank/DDBJ whole genome shotgun (WGS) entry which is preliminary data.</text>
</comment>
<feature type="region of interest" description="Disordered" evidence="13">
    <location>
        <begin position="47"/>
        <end position="76"/>
    </location>
</feature>
<evidence type="ECO:0000313" key="16">
    <source>
        <dbReference type="Proteomes" id="UP001485043"/>
    </source>
</evidence>
<accession>A0AAW1T9P1</accession>
<feature type="transmembrane region" description="Helical" evidence="12">
    <location>
        <begin position="231"/>
        <end position="254"/>
    </location>
</feature>
<evidence type="ECO:0000256" key="2">
    <source>
        <dbReference type="ARBA" id="ARBA00009476"/>
    </source>
</evidence>
<feature type="transmembrane region" description="Helical" evidence="12">
    <location>
        <begin position="421"/>
        <end position="443"/>
    </location>
</feature>
<evidence type="ECO:0000256" key="9">
    <source>
        <dbReference type="ARBA" id="ARBA00023214"/>
    </source>
</evidence>
<protein>
    <recommendedName>
        <fullName evidence="12">Chloride channel protein</fullName>
    </recommendedName>
</protein>
<feature type="transmembrane region" description="Helical" evidence="12">
    <location>
        <begin position="314"/>
        <end position="333"/>
    </location>
</feature>
<dbReference type="Proteomes" id="UP001485043">
    <property type="component" value="Unassembled WGS sequence"/>
</dbReference>
<dbReference type="PANTHER" id="PTHR43427:SF6">
    <property type="entry name" value="CHLORIDE CHANNEL PROTEIN CLC-E"/>
    <property type="match status" value="1"/>
</dbReference>
<evidence type="ECO:0000259" key="14">
    <source>
        <dbReference type="PROSITE" id="PS51371"/>
    </source>
</evidence>
<feature type="region of interest" description="Disordered" evidence="13">
    <location>
        <begin position="667"/>
        <end position="721"/>
    </location>
</feature>
<feature type="transmembrane region" description="Helical" evidence="12">
    <location>
        <begin position="486"/>
        <end position="503"/>
    </location>
</feature>
<dbReference type="SUPFAM" id="SSF81340">
    <property type="entry name" value="Clc chloride channel"/>
    <property type="match status" value="1"/>
</dbReference>
<dbReference type="InterPro" id="IPR001807">
    <property type="entry name" value="ClC"/>
</dbReference>
<evidence type="ECO:0000256" key="3">
    <source>
        <dbReference type="ARBA" id="ARBA00022448"/>
    </source>
</evidence>
<dbReference type="GO" id="GO:0034707">
    <property type="term" value="C:chloride channel complex"/>
    <property type="evidence" value="ECO:0007669"/>
    <property type="project" value="UniProtKB-KW"/>
</dbReference>
<dbReference type="GO" id="GO:0005254">
    <property type="term" value="F:chloride channel activity"/>
    <property type="evidence" value="ECO:0007669"/>
    <property type="project" value="UniProtKB-UniRule"/>
</dbReference>
<dbReference type="InterPro" id="IPR050368">
    <property type="entry name" value="ClC-type_chloride_channel"/>
</dbReference>
<keyword evidence="7 12" id="KW-0472">Membrane</keyword>
<comment type="subcellular location">
    <subcellularLocation>
        <location evidence="1 12">Membrane</location>
        <topology evidence="1 12">Multi-pass membrane protein</topology>
    </subcellularLocation>
</comment>
<keyword evidence="11" id="KW-0129">CBS domain</keyword>
<evidence type="ECO:0000256" key="1">
    <source>
        <dbReference type="ARBA" id="ARBA00004141"/>
    </source>
</evidence>
<dbReference type="PANTHER" id="PTHR43427">
    <property type="entry name" value="CHLORIDE CHANNEL PROTEIN CLC-E"/>
    <property type="match status" value="1"/>
</dbReference>
<evidence type="ECO:0000256" key="6">
    <source>
        <dbReference type="ARBA" id="ARBA00023065"/>
    </source>
</evidence>
<feature type="transmembrane region" description="Helical" evidence="12">
    <location>
        <begin position="353"/>
        <end position="371"/>
    </location>
</feature>
<name>A0AAW1T9P1_9CHLO</name>
<keyword evidence="6 12" id="KW-0406">Ion transport</keyword>
<keyword evidence="3 12" id="KW-0813">Transport</keyword>
<dbReference type="CDD" id="cd00400">
    <property type="entry name" value="Voltage_gated_ClC"/>
    <property type="match status" value="1"/>
</dbReference>
<keyword evidence="5 12" id="KW-1133">Transmembrane helix</keyword>
<evidence type="ECO:0000256" key="8">
    <source>
        <dbReference type="ARBA" id="ARBA00023173"/>
    </source>
</evidence>
<evidence type="ECO:0000256" key="10">
    <source>
        <dbReference type="ARBA" id="ARBA00023303"/>
    </source>
</evidence>
<feature type="region of interest" description="Disordered" evidence="13">
    <location>
        <begin position="612"/>
        <end position="654"/>
    </location>
</feature>
<feature type="transmembrane region" description="Helical" evidence="12">
    <location>
        <begin position="392"/>
        <end position="415"/>
    </location>
</feature>
<feature type="transmembrane region" description="Helical" evidence="12">
    <location>
        <begin position="455"/>
        <end position="480"/>
    </location>
</feature>
<dbReference type="InterPro" id="IPR014743">
    <property type="entry name" value="Cl-channel_core"/>
</dbReference>
<dbReference type="EMBL" id="JALJOV010000230">
    <property type="protein sequence ID" value="KAK9865653.1"/>
    <property type="molecule type" value="Genomic_DNA"/>
</dbReference>
<keyword evidence="4 12" id="KW-0812">Transmembrane</keyword>
<evidence type="ECO:0000256" key="4">
    <source>
        <dbReference type="ARBA" id="ARBA00022692"/>
    </source>
</evidence>
<keyword evidence="9 12" id="KW-0868">Chloride</keyword>
<evidence type="ECO:0000256" key="11">
    <source>
        <dbReference type="PROSITE-ProRule" id="PRU00703"/>
    </source>
</evidence>
<dbReference type="Gene3D" id="1.10.3080.10">
    <property type="entry name" value="Clc chloride channel"/>
    <property type="match status" value="1"/>
</dbReference>
<feature type="compositionally biased region" description="Polar residues" evidence="13">
    <location>
        <begin position="557"/>
        <end position="577"/>
    </location>
</feature>
<evidence type="ECO:0000256" key="12">
    <source>
        <dbReference type="RuleBase" id="RU361221"/>
    </source>
</evidence>
<dbReference type="Pfam" id="PF00654">
    <property type="entry name" value="Voltage_CLC"/>
    <property type="match status" value="1"/>
</dbReference>
<keyword evidence="8" id="KW-0869">Chloride channel</keyword>
<keyword evidence="16" id="KW-1185">Reference proteome</keyword>
<dbReference type="SUPFAM" id="SSF54631">
    <property type="entry name" value="CBS-domain pair"/>
    <property type="match status" value="1"/>
</dbReference>
<organism evidence="15 16">
    <name type="scientific">Apatococcus fuscideae</name>
    <dbReference type="NCBI Taxonomy" id="2026836"/>
    <lineage>
        <taxon>Eukaryota</taxon>
        <taxon>Viridiplantae</taxon>
        <taxon>Chlorophyta</taxon>
        <taxon>core chlorophytes</taxon>
        <taxon>Trebouxiophyceae</taxon>
        <taxon>Chlorellales</taxon>
        <taxon>Chlorellaceae</taxon>
        <taxon>Apatococcus</taxon>
    </lineage>
</organism>
<feature type="domain" description="CBS" evidence="14">
    <location>
        <begin position="727"/>
        <end position="785"/>
    </location>
</feature>
<comment type="similarity">
    <text evidence="2 12">Belongs to the chloride channel (TC 2.A.49) family.</text>
</comment>
<dbReference type="InterPro" id="IPR000644">
    <property type="entry name" value="CBS_dom"/>
</dbReference>
<feature type="transmembrane region" description="Helical" evidence="12">
    <location>
        <begin position="274"/>
        <end position="294"/>
    </location>
</feature>
<dbReference type="AlphaFoldDB" id="A0AAW1T9P1"/>
<evidence type="ECO:0000256" key="13">
    <source>
        <dbReference type="SAM" id="MobiDB-lite"/>
    </source>
</evidence>
<reference evidence="15 16" key="1">
    <citation type="journal article" date="2024" name="Nat. Commun.">
        <title>Phylogenomics reveals the evolutionary origins of lichenization in chlorophyte algae.</title>
        <authorList>
            <person name="Puginier C."/>
            <person name="Libourel C."/>
            <person name="Otte J."/>
            <person name="Skaloud P."/>
            <person name="Haon M."/>
            <person name="Grisel S."/>
            <person name="Petersen M."/>
            <person name="Berrin J.G."/>
            <person name="Delaux P.M."/>
            <person name="Dal Grande F."/>
            <person name="Keller J."/>
        </authorList>
    </citation>
    <scope>NUCLEOTIDE SEQUENCE [LARGE SCALE GENOMIC DNA]</scope>
    <source>
        <strain evidence="15 16">SAG 2523</strain>
    </source>
</reference>
<comment type="caution">
    <text evidence="12">Lacks conserved residue(s) required for the propagation of feature annotation.</text>
</comment>
<evidence type="ECO:0000313" key="15">
    <source>
        <dbReference type="EMBL" id="KAK9865653.1"/>
    </source>
</evidence>
<evidence type="ECO:0000256" key="7">
    <source>
        <dbReference type="ARBA" id="ARBA00023136"/>
    </source>
</evidence>
<gene>
    <name evidence="15" type="ORF">WJX84_010100</name>
</gene>
<dbReference type="PRINTS" id="PR00762">
    <property type="entry name" value="CLCHANNEL"/>
</dbReference>
<dbReference type="InterPro" id="IPR046342">
    <property type="entry name" value="CBS_dom_sf"/>
</dbReference>
<feature type="compositionally biased region" description="Polar residues" evidence="13">
    <location>
        <begin position="635"/>
        <end position="647"/>
    </location>
</feature>
<keyword evidence="10" id="KW-0407">Ion channel</keyword>
<feature type="transmembrane region" description="Helical" evidence="12">
    <location>
        <begin position="84"/>
        <end position="102"/>
    </location>
</feature>
<evidence type="ECO:0000256" key="5">
    <source>
        <dbReference type="ARBA" id="ARBA00022989"/>
    </source>
</evidence>
<feature type="region of interest" description="Disordered" evidence="13">
    <location>
        <begin position="552"/>
        <end position="577"/>
    </location>
</feature>
<feature type="compositionally biased region" description="Polar residues" evidence="13">
    <location>
        <begin position="676"/>
        <end position="703"/>
    </location>
</feature>